<sequence>MDYDHDQMEGIIYHGLESLASNLQVDQARHDLDQDSATLQDTQSRFLSLPRELRDLIYEYTTWDITFRGQDNEDKAFFPGETTYTTSPDVTVTDVADLGLLHVSHQIHDEYIACVRARSALLIATPNGFPSLSGLDVSVNIPNAVLSNIKKIDIRVGPWDAVVDGIDHLYDWLHGATEWTPSRALRAKLVDWLNHLAAHVHPEASVEIFINFDQFQDPTDPYTWMYKDGEYKFENDTHRAFDQDTIFSLEHDTTIAWPSIGKLVVSGEVQLPLWCPRAKNSGQIVASRRSWEVGEGTLRAPDVGEWNKLCGEQIMVRLRPTKNASSWRGFEPEITKCVEHFAPGGEYRIARRMMRRESRPEA</sequence>
<dbReference type="AlphaFoldDB" id="A0AAN7VRY3"/>
<accession>A0AAN7VRY3</accession>
<comment type="caution">
    <text evidence="1">The sequence shown here is derived from an EMBL/GenBank/DDBJ whole genome shotgun (WGS) entry which is preliminary data.</text>
</comment>
<evidence type="ECO:0000313" key="2">
    <source>
        <dbReference type="Proteomes" id="UP001310594"/>
    </source>
</evidence>
<dbReference type="EMBL" id="JAVRQU010000009">
    <property type="protein sequence ID" value="KAK5698851.1"/>
    <property type="molecule type" value="Genomic_DNA"/>
</dbReference>
<reference evidence="1" key="1">
    <citation type="submission" date="2023-08" db="EMBL/GenBank/DDBJ databases">
        <title>Black Yeasts Isolated from many extreme environments.</title>
        <authorList>
            <person name="Coleine C."/>
            <person name="Stajich J.E."/>
            <person name="Selbmann L."/>
        </authorList>
    </citation>
    <scope>NUCLEOTIDE SEQUENCE</scope>
    <source>
        <strain evidence="1">CCFEE 5810</strain>
    </source>
</reference>
<dbReference type="Proteomes" id="UP001310594">
    <property type="component" value="Unassembled WGS sequence"/>
</dbReference>
<proteinExistence type="predicted"/>
<name>A0AAN7VRY3_9PEZI</name>
<gene>
    <name evidence="1" type="ORF">LTR97_006499</name>
</gene>
<evidence type="ECO:0000313" key="1">
    <source>
        <dbReference type="EMBL" id="KAK5698851.1"/>
    </source>
</evidence>
<protein>
    <submittedName>
        <fullName evidence="1">Uncharacterized protein</fullName>
    </submittedName>
</protein>
<organism evidence="1 2">
    <name type="scientific">Elasticomyces elasticus</name>
    <dbReference type="NCBI Taxonomy" id="574655"/>
    <lineage>
        <taxon>Eukaryota</taxon>
        <taxon>Fungi</taxon>
        <taxon>Dikarya</taxon>
        <taxon>Ascomycota</taxon>
        <taxon>Pezizomycotina</taxon>
        <taxon>Dothideomycetes</taxon>
        <taxon>Dothideomycetidae</taxon>
        <taxon>Mycosphaerellales</taxon>
        <taxon>Teratosphaeriaceae</taxon>
        <taxon>Elasticomyces</taxon>
    </lineage>
</organism>